<dbReference type="EMBL" id="JACHHN010000001">
    <property type="protein sequence ID" value="MBB5189726.1"/>
    <property type="molecule type" value="Genomic_DNA"/>
</dbReference>
<dbReference type="PROSITE" id="PS51257">
    <property type="entry name" value="PROKAR_LIPOPROTEIN"/>
    <property type="match status" value="1"/>
</dbReference>
<accession>A0A840RBA1</accession>
<dbReference type="AlphaFoldDB" id="A0A840RBA1"/>
<dbReference type="Proteomes" id="UP000543030">
    <property type="component" value="Unassembled WGS sequence"/>
</dbReference>
<proteinExistence type="predicted"/>
<organism evidence="1 2">
    <name type="scientific">Silvimonas terrae</name>
    <dbReference type="NCBI Taxonomy" id="300266"/>
    <lineage>
        <taxon>Bacteria</taxon>
        <taxon>Pseudomonadati</taxon>
        <taxon>Pseudomonadota</taxon>
        <taxon>Betaproteobacteria</taxon>
        <taxon>Neisseriales</taxon>
        <taxon>Chitinibacteraceae</taxon>
        <taxon>Silvimonas</taxon>
    </lineage>
</organism>
<name>A0A840RBA1_9NEIS</name>
<gene>
    <name evidence="1" type="ORF">HNQ50_000436</name>
</gene>
<dbReference type="RefSeq" id="WP_281386111.1">
    <property type="nucleotide sequence ID" value="NZ_JACHHN010000001.1"/>
</dbReference>
<comment type="caution">
    <text evidence="1">The sequence shown here is derived from an EMBL/GenBank/DDBJ whole genome shotgun (WGS) entry which is preliminary data.</text>
</comment>
<reference evidence="1 2" key="1">
    <citation type="submission" date="2020-08" db="EMBL/GenBank/DDBJ databases">
        <title>Genomic Encyclopedia of Type Strains, Phase IV (KMG-IV): sequencing the most valuable type-strain genomes for metagenomic binning, comparative biology and taxonomic classification.</title>
        <authorList>
            <person name="Goeker M."/>
        </authorList>
    </citation>
    <scope>NUCLEOTIDE SEQUENCE [LARGE SCALE GENOMIC DNA]</scope>
    <source>
        <strain evidence="1 2">DSM 18233</strain>
    </source>
</reference>
<evidence type="ECO:0000313" key="2">
    <source>
        <dbReference type="Proteomes" id="UP000543030"/>
    </source>
</evidence>
<keyword evidence="2" id="KW-1185">Reference proteome</keyword>
<sequence>MKILRNLIAIALIASTLAGCVTTAVLTEGGNNRRQEIGRQIGI</sequence>
<evidence type="ECO:0000313" key="1">
    <source>
        <dbReference type="EMBL" id="MBB5189726.1"/>
    </source>
</evidence>
<protein>
    <submittedName>
        <fullName evidence="1">Uncharacterized protein</fullName>
    </submittedName>
</protein>